<dbReference type="PANTHER" id="PTHR12040:SF0">
    <property type="entry name" value="HISTONE CHAPERONE ASF1"/>
    <property type="match status" value="1"/>
</dbReference>
<dbReference type="GO" id="GO:0006335">
    <property type="term" value="P:DNA replication-dependent chromatin assembly"/>
    <property type="evidence" value="ECO:0007669"/>
    <property type="project" value="TreeGrafter"/>
</dbReference>
<dbReference type="Proteomes" id="UP000492821">
    <property type="component" value="Unassembled WGS sequence"/>
</dbReference>
<dbReference type="SUPFAM" id="SSF101546">
    <property type="entry name" value="ASF1-like"/>
    <property type="match status" value="1"/>
</dbReference>
<evidence type="ECO:0000256" key="2">
    <source>
        <dbReference type="ARBA" id="ARBA00006051"/>
    </source>
</evidence>
<protein>
    <submittedName>
        <fullName evidence="9">Histone chaperone</fullName>
    </submittedName>
</protein>
<dbReference type="PANTHER" id="PTHR12040">
    <property type="entry name" value="ANTI-SILENCING PROTEIN 1"/>
    <property type="match status" value="1"/>
</dbReference>
<dbReference type="Gene3D" id="2.60.40.1490">
    <property type="entry name" value="Histone chaperone ASF1-like"/>
    <property type="match status" value="1"/>
</dbReference>
<evidence type="ECO:0000256" key="5">
    <source>
        <dbReference type="ARBA" id="ARBA00023186"/>
    </source>
</evidence>
<reference evidence="8" key="1">
    <citation type="journal article" date="2013" name="Genetics">
        <title>The draft genome and transcriptome of Panagrellus redivivus are shaped by the harsh demands of a free-living lifestyle.</title>
        <authorList>
            <person name="Srinivasan J."/>
            <person name="Dillman A.R."/>
            <person name="Macchietto M.G."/>
            <person name="Heikkinen L."/>
            <person name="Lakso M."/>
            <person name="Fracchia K.M."/>
            <person name="Antoshechkin I."/>
            <person name="Mortazavi A."/>
            <person name="Wong G."/>
            <person name="Sternberg P.W."/>
        </authorList>
    </citation>
    <scope>NUCLEOTIDE SEQUENCE [LARGE SCALE GENOMIC DNA]</scope>
    <source>
        <strain evidence="8">MT8872</strain>
    </source>
</reference>
<sequence length="244" mass="27428">MSAPLVITSMEFLNNPAKWTDGYQVQITFEAHEDLDKDVEWQLIYVASPTDETNDQILEEVAIGPIAKGRHQFVLEAPAPDPAKIKDADYIHDITLLLLKCFYAEKMFTKVGWFVTNEYEDPELQAAKPKVPQVDKLKRQIQIKDVRVTQFPNAWREEEPPVVPGADEDSEIAFNTADPLPEDDDDDLDDDDVREENAEVDGDIELDNTMEVDENSEKLKDVVLADEKVAAIEGGAGDALVEQN</sequence>
<evidence type="ECO:0000256" key="3">
    <source>
        <dbReference type="ARBA" id="ARBA00023015"/>
    </source>
</evidence>
<feature type="compositionally biased region" description="Acidic residues" evidence="7">
    <location>
        <begin position="180"/>
        <end position="213"/>
    </location>
</feature>
<evidence type="ECO:0000256" key="4">
    <source>
        <dbReference type="ARBA" id="ARBA00023163"/>
    </source>
</evidence>
<evidence type="ECO:0000256" key="6">
    <source>
        <dbReference type="ARBA" id="ARBA00023242"/>
    </source>
</evidence>
<comment type="subcellular location">
    <subcellularLocation>
        <location evidence="1">Nucleus</location>
    </subcellularLocation>
</comment>
<keyword evidence="4" id="KW-0804">Transcription</keyword>
<reference evidence="9" key="2">
    <citation type="submission" date="2020-10" db="UniProtKB">
        <authorList>
            <consortium name="WormBaseParasite"/>
        </authorList>
    </citation>
    <scope>IDENTIFICATION</scope>
</reference>
<keyword evidence="3" id="KW-0805">Transcription regulation</keyword>
<proteinExistence type="inferred from homology"/>
<dbReference type="Pfam" id="PF04729">
    <property type="entry name" value="ASF1_hist_chap"/>
    <property type="match status" value="1"/>
</dbReference>
<comment type="similarity">
    <text evidence="2">Belongs to the ASF1 family.</text>
</comment>
<keyword evidence="6" id="KW-0539">Nucleus</keyword>
<evidence type="ECO:0000313" key="9">
    <source>
        <dbReference type="WBParaSite" id="Pan_g6745.t1"/>
    </source>
</evidence>
<feature type="region of interest" description="Disordered" evidence="7">
    <location>
        <begin position="154"/>
        <end position="213"/>
    </location>
</feature>
<evidence type="ECO:0000313" key="8">
    <source>
        <dbReference type="Proteomes" id="UP000492821"/>
    </source>
</evidence>
<dbReference type="InterPro" id="IPR006818">
    <property type="entry name" value="ASF1-like"/>
</dbReference>
<dbReference type="WBParaSite" id="Pan_g6745.t1">
    <property type="protein sequence ID" value="Pan_g6745.t1"/>
    <property type="gene ID" value="Pan_g6745"/>
</dbReference>
<dbReference type="GO" id="GO:0042393">
    <property type="term" value="F:histone binding"/>
    <property type="evidence" value="ECO:0007669"/>
    <property type="project" value="TreeGrafter"/>
</dbReference>
<evidence type="ECO:0000256" key="1">
    <source>
        <dbReference type="ARBA" id="ARBA00004123"/>
    </source>
</evidence>
<dbReference type="AlphaFoldDB" id="A0A7E4W3Z4"/>
<accession>A0A7E4W3Z4</accession>
<name>A0A7E4W3Z4_PANRE</name>
<evidence type="ECO:0000256" key="7">
    <source>
        <dbReference type="SAM" id="MobiDB-lite"/>
    </source>
</evidence>
<organism evidence="8 9">
    <name type="scientific">Panagrellus redivivus</name>
    <name type="common">Microworm</name>
    <dbReference type="NCBI Taxonomy" id="6233"/>
    <lineage>
        <taxon>Eukaryota</taxon>
        <taxon>Metazoa</taxon>
        <taxon>Ecdysozoa</taxon>
        <taxon>Nematoda</taxon>
        <taxon>Chromadorea</taxon>
        <taxon>Rhabditida</taxon>
        <taxon>Tylenchina</taxon>
        <taxon>Panagrolaimomorpha</taxon>
        <taxon>Panagrolaimoidea</taxon>
        <taxon>Panagrolaimidae</taxon>
        <taxon>Panagrellus</taxon>
    </lineage>
</organism>
<dbReference type="GO" id="GO:0000785">
    <property type="term" value="C:chromatin"/>
    <property type="evidence" value="ECO:0007669"/>
    <property type="project" value="TreeGrafter"/>
</dbReference>
<dbReference type="GO" id="GO:0005634">
    <property type="term" value="C:nucleus"/>
    <property type="evidence" value="ECO:0007669"/>
    <property type="project" value="UniProtKB-SubCell"/>
</dbReference>
<keyword evidence="8" id="KW-1185">Reference proteome</keyword>
<dbReference type="InterPro" id="IPR036747">
    <property type="entry name" value="ASF1-like_sf"/>
</dbReference>
<keyword evidence="5" id="KW-0143">Chaperone</keyword>